<dbReference type="Gramene" id="C.cajan_43778.t">
    <property type="protein sequence ID" value="C.cajan_43778.t.cds1"/>
    <property type="gene ID" value="C.cajan_43778"/>
</dbReference>
<accession>A0A151UII2</accession>
<keyword evidence="3" id="KW-1185">Reference proteome</keyword>
<dbReference type="Gene3D" id="3.30.70.270">
    <property type="match status" value="1"/>
</dbReference>
<dbReference type="EMBL" id="AGCT01069604">
    <property type="protein sequence ID" value="KYP79092.1"/>
    <property type="molecule type" value="Genomic_DNA"/>
</dbReference>
<dbReference type="Pfam" id="PF00078">
    <property type="entry name" value="RVT_1"/>
    <property type="match status" value="1"/>
</dbReference>
<dbReference type="InterPro" id="IPR000477">
    <property type="entry name" value="RT_dom"/>
</dbReference>
<dbReference type="AlphaFoldDB" id="A0A151UII2"/>
<dbReference type="Proteomes" id="UP000075243">
    <property type="component" value="Unassembled WGS sequence"/>
</dbReference>
<dbReference type="Gene3D" id="3.10.10.10">
    <property type="entry name" value="HIV Type 1 Reverse Transcriptase, subunit A, domain 1"/>
    <property type="match status" value="1"/>
</dbReference>
<evidence type="ECO:0000259" key="1">
    <source>
        <dbReference type="Pfam" id="PF00078"/>
    </source>
</evidence>
<name>A0A151UII2_CAJCA</name>
<feature type="domain" description="Reverse transcriptase" evidence="1">
    <location>
        <begin position="15"/>
        <end position="73"/>
    </location>
</feature>
<protein>
    <submittedName>
        <fullName evidence="2">Retrovirus-related Pol polyprotein from transposon 17.6</fullName>
    </submittedName>
</protein>
<evidence type="ECO:0000313" key="3">
    <source>
        <dbReference type="Proteomes" id="UP000075243"/>
    </source>
</evidence>
<dbReference type="InterPro" id="IPR053134">
    <property type="entry name" value="RNA-dir_DNA_polymerase"/>
</dbReference>
<reference evidence="2" key="1">
    <citation type="journal article" date="2012" name="Nat. Biotechnol.">
        <title>Draft genome sequence of pigeonpea (Cajanus cajan), an orphan legume crop of resource-poor farmers.</title>
        <authorList>
            <person name="Varshney R.K."/>
            <person name="Chen W."/>
            <person name="Li Y."/>
            <person name="Bharti A.K."/>
            <person name="Saxena R.K."/>
            <person name="Schlueter J.A."/>
            <person name="Donoghue M.T."/>
            <person name="Azam S."/>
            <person name="Fan G."/>
            <person name="Whaley A.M."/>
            <person name="Farmer A.D."/>
            <person name="Sheridan J."/>
            <person name="Iwata A."/>
            <person name="Tuteja R."/>
            <person name="Penmetsa R.V."/>
            <person name="Wu W."/>
            <person name="Upadhyaya H.D."/>
            <person name="Yang S.P."/>
            <person name="Shah T."/>
            <person name="Saxena K.B."/>
            <person name="Michael T."/>
            <person name="McCombie W.R."/>
            <person name="Yang B."/>
            <person name="Zhang G."/>
            <person name="Yang H."/>
            <person name="Wang J."/>
            <person name="Spillane C."/>
            <person name="Cook D.R."/>
            <person name="May G.D."/>
            <person name="Xu X."/>
            <person name="Jackson S.A."/>
        </authorList>
    </citation>
    <scope>NUCLEOTIDE SEQUENCE [LARGE SCALE GENOMIC DNA]</scope>
</reference>
<comment type="caution">
    <text evidence="2">The sequence shown here is derived from an EMBL/GenBank/DDBJ whole genome shotgun (WGS) entry which is preliminary data.</text>
</comment>
<dbReference type="SUPFAM" id="SSF56672">
    <property type="entry name" value="DNA/RNA polymerases"/>
    <property type="match status" value="1"/>
</dbReference>
<organism evidence="2 3">
    <name type="scientific">Cajanus cajan</name>
    <name type="common">Pigeon pea</name>
    <name type="synonym">Cajanus indicus</name>
    <dbReference type="NCBI Taxonomy" id="3821"/>
    <lineage>
        <taxon>Eukaryota</taxon>
        <taxon>Viridiplantae</taxon>
        <taxon>Streptophyta</taxon>
        <taxon>Embryophyta</taxon>
        <taxon>Tracheophyta</taxon>
        <taxon>Spermatophyta</taxon>
        <taxon>Magnoliopsida</taxon>
        <taxon>eudicotyledons</taxon>
        <taxon>Gunneridae</taxon>
        <taxon>Pentapetalae</taxon>
        <taxon>rosids</taxon>
        <taxon>fabids</taxon>
        <taxon>Fabales</taxon>
        <taxon>Fabaceae</taxon>
        <taxon>Papilionoideae</taxon>
        <taxon>50 kb inversion clade</taxon>
        <taxon>NPAAA clade</taxon>
        <taxon>indigoferoid/millettioid clade</taxon>
        <taxon>Phaseoleae</taxon>
        <taxon>Cajanus</taxon>
    </lineage>
</organism>
<dbReference type="InterPro" id="IPR043128">
    <property type="entry name" value="Rev_trsase/Diguanyl_cyclase"/>
</dbReference>
<evidence type="ECO:0000313" key="2">
    <source>
        <dbReference type="EMBL" id="KYP79092.1"/>
    </source>
</evidence>
<dbReference type="InterPro" id="IPR043502">
    <property type="entry name" value="DNA/RNA_pol_sf"/>
</dbReference>
<proteinExistence type="predicted"/>
<gene>
    <name evidence="2" type="ORF">KK1_047363</name>
</gene>
<sequence length="77" mass="8863">MYHPDEDKTTFITERANFCYQVMSFGLKNSGATYQRLMDKVFHQQIGKNMEVYVDDMVIKTTSIGSHIVTFSKCSAK</sequence>
<dbReference type="PANTHER" id="PTHR24559">
    <property type="entry name" value="TRANSPOSON TY3-I GAG-POL POLYPROTEIN"/>
    <property type="match status" value="1"/>
</dbReference>
<dbReference type="PANTHER" id="PTHR24559:SF431">
    <property type="entry name" value="RNA-DIRECTED DNA POLYMERASE HOMOLOG"/>
    <property type="match status" value="1"/>
</dbReference>
<dbReference type="OMA" id="ATYQCAM"/>